<dbReference type="GO" id="GO:0000974">
    <property type="term" value="C:Prp19 complex"/>
    <property type="evidence" value="ECO:0007669"/>
    <property type="project" value="UniProtKB-ARBA"/>
</dbReference>
<dbReference type="InterPro" id="IPR012337">
    <property type="entry name" value="RNaseH-like_sf"/>
</dbReference>
<dbReference type="InterPro" id="IPR012592">
    <property type="entry name" value="PROCN"/>
</dbReference>
<dbReference type="KEGG" id="ang:An07g07420"/>
<keyword evidence="3" id="KW-0747">Spliceosome</keyword>
<dbReference type="Pfam" id="PF12134">
    <property type="entry name" value="PRP8_domainIV"/>
    <property type="match status" value="1"/>
</dbReference>
<comment type="subcellular location">
    <subcellularLocation>
        <location evidence="1">Nucleus</location>
    </subcellularLocation>
</comment>
<dbReference type="GO" id="GO:0005681">
    <property type="term" value="C:spliceosomal complex"/>
    <property type="evidence" value="ECO:0007669"/>
    <property type="project" value="UniProtKB-KW"/>
</dbReference>
<evidence type="ECO:0000256" key="7">
    <source>
        <dbReference type="SAM" id="MobiDB-lite"/>
    </source>
</evidence>
<keyword evidence="6" id="KW-0539">Nucleus</keyword>
<dbReference type="FunFam" id="3.30.420.230:FF:000001">
    <property type="entry name" value="Pre-mRNA-processing-splicing factor 8"/>
    <property type="match status" value="1"/>
</dbReference>
<dbReference type="Pfam" id="PF10597">
    <property type="entry name" value="U5_2-snRNA_bdg"/>
    <property type="match status" value="1"/>
</dbReference>
<evidence type="ECO:0000256" key="4">
    <source>
        <dbReference type="ARBA" id="ARBA00022884"/>
    </source>
</evidence>
<dbReference type="FunFam" id="1.20.80.40:FF:000001">
    <property type="entry name" value="Pre-mRNA-processing-splicing factor 8"/>
    <property type="match status" value="1"/>
</dbReference>
<dbReference type="GeneID" id="4982010"/>
<dbReference type="InterPro" id="IPR043173">
    <property type="entry name" value="Prp8_domainIV_fingers"/>
</dbReference>
<evidence type="ECO:0000256" key="1">
    <source>
        <dbReference type="ARBA" id="ARBA00004123"/>
    </source>
</evidence>
<dbReference type="Pfam" id="PF08083">
    <property type="entry name" value="PROCN"/>
    <property type="match status" value="1"/>
</dbReference>
<reference evidence="9" key="1">
    <citation type="submission" date="2025-02" db="EMBL/GenBank/DDBJ databases">
        <authorList>
            <consortium name="NCBI Genome Project"/>
        </authorList>
    </citation>
    <scope>NUCLEOTIDE SEQUENCE</scope>
</reference>
<dbReference type="SUPFAM" id="SSF53098">
    <property type="entry name" value="Ribonuclease H-like"/>
    <property type="match status" value="2"/>
</dbReference>
<dbReference type="Gene3D" id="3.40.140.10">
    <property type="entry name" value="Cytidine Deaminase, domain 2"/>
    <property type="match status" value="1"/>
</dbReference>
<keyword evidence="2" id="KW-0507">mRNA processing</keyword>
<dbReference type="InterPro" id="IPR019580">
    <property type="entry name" value="Prp8_U6-snRNA-bd"/>
</dbReference>
<keyword evidence="5" id="KW-0508">mRNA splicing</keyword>
<dbReference type="VEuPathDB" id="FungiDB:An07g07420"/>
<proteinExistence type="predicted"/>
<dbReference type="GO" id="GO:0005682">
    <property type="term" value="C:U5 snRNP"/>
    <property type="evidence" value="ECO:0007669"/>
    <property type="project" value="UniProtKB-ARBA"/>
</dbReference>
<dbReference type="Gene3D" id="3.30.420.230">
    <property type="match status" value="1"/>
</dbReference>
<evidence type="ECO:0000259" key="8">
    <source>
        <dbReference type="SMART" id="SM00232"/>
    </source>
</evidence>
<dbReference type="GO" id="GO:0000393">
    <property type="term" value="P:spliceosomal conformational changes to generate catalytic conformation"/>
    <property type="evidence" value="ECO:0007669"/>
    <property type="project" value="UniProtKB-ARBA"/>
</dbReference>
<dbReference type="FunFam" id="3.40.140.10:FF:000002">
    <property type="entry name" value="Pre-mRNA-processing-splicing factor 8"/>
    <property type="match status" value="1"/>
</dbReference>
<dbReference type="InterPro" id="IPR000555">
    <property type="entry name" value="JAMM/MPN+_dom"/>
</dbReference>
<dbReference type="InterPro" id="IPR012591">
    <property type="entry name" value="PRO8NT"/>
</dbReference>
<feature type="compositionally biased region" description="Pro residues" evidence="7">
    <location>
        <begin position="18"/>
        <end position="34"/>
    </location>
</feature>
<feature type="region of interest" description="Disordered" evidence="7">
    <location>
        <begin position="1"/>
        <end position="36"/>
    </location>
</feature>
<evidence type="ECO:0000256" key="3">
    <source>
        <dbReference type="ARBA" id="ARBA00022728"/>
    </source>
</evidence>
<dbReference type="PANTHER" id="PTHR11140:SF0">
    <property type="entry name" value="PRE-MRNA-PROCESSING-SPLICING FACTOR 8"/>
    <property type="match status" value="1"/>
</dbReference>
<feature type="compositionally biased region" description="Pro residues" evidence="7">
    <location>
        <begin position="1"/>
        <end position="11"/>
    </location>
</feature>
<dbReference type="InterPro" id="IPR019581">
    <property type="entry name" value="Prp8_U5-snRNA-bd"/>
</dbReference>
<dbReference type="CDD" id="cd13838">
    <property type="entry name" value="RNase_H_like_Prp8_IV"/>
    <property type="match status" value="1"/>
</dbReference>
<dbReference type="InterPro" id="IPR021983">
    <property type="entry name" value="PRP8_domainIV"/>
</dbReference>
<reference evidence="9" key="2">
    <citation type="submission" date="2025-08" db="UniProtKB">
        <authorList>
            <consortium name="RefSeq"/>
        </authorList>
    </citation>
    <scope>IDENTIFICATION</scope>
</reference>
<dbReference type="InterPro" id="IPR027652">
    <property type="entry name" value="PRP8"/>
</dbReference>
<organism evidence="9">
    <name type="scientific">Aspergillus niger</name>
    <dbReference type="NCBI Taxonomy" id="5061"/>
    <lineage>
        <taxon>Eukaryota</taxon>
        <taxon>Fungi</taxon>
        <taxon>Dikarya</taxon>
        <taxon>Ascomycota</taxon>
        <taxon>Pezizomycotina</taxon>
        <taxon>Eurotiomycetes</taxon>
        <taxon>Eurotiomycetidae</taxon>
        <taxon>Eurotiales</taxon>
        <taxon>Aspergillaceae</taxon>
        <taxon>Aspergillus</taxon>
        <taxon>Aspergillus subgen. Circumdati</taxon>
    </lineage>
</organism>
<dbReference type="Gene3D" id="3.90.1570.40">
    <property type="match status" value="1"/>
</dbReference>
<dbReference type="InterPro" id="IPR042516">
    <property type="entry name" value="Prp8_U5-snRNA-bd_sf"/>
</dbReference>
<dbReference type="GO" id="GO:0003723">
    <property type="term" value="F:RNA binding"/>
    <property type="evidence" value="ECO:0007669"/>
    <property type="project" value="UniProtKB-KW"/>
</dbReference>
<dbReference type="FunFam" id="3.30.43.40:FF:000001">
    <property type="entry name" value="Pre-mRNA-processing-splicing factor 8"/>
    <property type="match status" value="1"/>
</dbReference>
<dbReference type="Pfam" id="PF10598">
    <property type="entry name" value="RRM_4"/>
    <property type="match status" value="1"/>
</dbReference>
<dbReference type="GO" id="GO:0045292">
    <property type="term" value="P:mRNA cis splicing, via spliceosome"/>
    <property type="evidence" value="ECO:0007669"/>
    <property type="project" value="UniProtKB-ARBA"/>
</dbReference>
<evidence type="ECO:0000313" key="9">
    <source>
        <dbReference type="RefSeq" id="XP_001391816.3"/>
    </source>
</evidence>
<feature type="domain" description="JAB1/MPN/MOV34 metalloenzyme" evidence="8">
    <location>
        <begin position="2117"/>
        <end position="2251"/>
    </location>
</feature>
<dbReference type="SMART" id="SM00232">
    <property type="entry name" value="JAB_MPN"/>
    <property type="match status" value="1"/>
</dbReference>
<dbReference type="InterPro" id="IPR019582">
    <property type="entry name" value="RRM_spliceosomal_PrP8"/>
</dbReference>
<evidence type="ECO:0000256" key="5">
    <source>
        <dbReference type="ARBA" id="ARBA00023187"/>
    </source>
</evidence>
<dbReference type="Gene3D" id="1.20.80.40">
    <property type="match status" value="1"/>
</dbReference>
<evidence type="ECO:0000256" key="6">
    <source>
        <dbReference type="ARBA" id="ARBA00023242"/>
    </source>
</evidence>
<sequence>MASLPPPPPPGWGASAPPSMPLAPPPPGYQPPADPTVAKFAQKKNEWLRTQRNRFGEKRKGGFVETQKADMPPEHLRKIVRDIGDVSQKKFSNEKRSYLGALKFMPHAVLKLLENMPMPWESAREVKVLYHVNGCLTLVNETPRVIEPVFHAQWATMWVCMRREKSDRRHFKRMRFPPFDDEEPPLSWSENIEDVEPLEPIQMELDESEDAPVYEWFYDHRPLLDTPHVNGPSYKSWNLTLPQMATLYRLSHQLLSDVVDQNYFHMFDLNSFFTAKALNVAIPGGPRFEPLYKDIDPNDEDFSEFNAIDRIIFRAPIRTEYRVAYPFLYNTLPRSVKVSWYSHPQVVYVRTEDPNLPAFYFDPVINPISSRSVAPKNITVSHEDEIFGEGNNEDDFELPGDFEPFFAEEELYTPDTASAIALWWAPHPFNKRSGKMVRAQDVPLVKQWYLEHCPQGQPVKVRVSYQKLLKTFVLNELHKKKPKAQNKQNLLKTLKSTKFFQQTTIDWVEAGLQVCRQGFNMLNLLIHRKNLTYLHLDYNFNLKPVKTLTTKERKKSRFGNAFHLMREILRLTKLIVDAQVQYRLGNIDAFQLADGILYAFNHVGQLTGMYRYKYKLMHQIRSCKDLKHLIYYRFNSGPVGKGPGCGFWAPAWRVWLFFMRGIIPLLERWLGNLLSRQFEGRHSKGVAKTVTKQRVESHFDLELRASVMADLMDMMPEGIKQNKVNTVLQHLSEAWRCWKSNIPWKVPGLPAPIENIILRYVKSKADWWISVAHYNRERIRRGATVDKTVAKKNLGRLTRLWLKAEQERQHNYLKDGPYVSSEEAVAIYTTMVHWLESRKFSPIPFPSVSYKHDTKILILALERLRESYSVKGRLNQSQREELALIEQAYDSPGTTLARIKRFLLTQRAFKEVGIDMNDNYSHINPVYDVEPIEKITDAYLDQYLWYQAEQRHLFPAWIKPSDSEVPPLLTYKWAQGINNLDNVWETADGETNVMIETELSKVYEKMDLTLLNRMLRLIMDHNLADYITSKNNVQLSYKDMNHTNSYGLIRGLQFSGFVFQYYGLMIDLLLLGLQRASEMAGPPASPNDFLQFRDRATETKHPIRLYTRYVDKIWVFLRFSADESRDLIQRFLTENPDPNFENVIGYKNKKCWPRDCRMRLMRHDVNLGRAVFWDLKNRLPRSITTIEWDDTFASVYSKDNPNLLFSMSGFEVRILPKCRNQNEEFSVKDSVWSLVDNSTKERTAHAFLQVTEEDIQKFNNRIRQILMSSGSTTFTKIANKWNTALIALFTYYREAAVSTVNLLDTIVKCETKIQTRVKIGLNSKMPSRFPPAVFYTPKELGGLGMISGSHILIPASDKRWSKQTDTGITHFRAGMSHDEETLIPNIFRYIIPWEAEFIDSQRVWMEYSQKRQEAQQQNRRLTLEDLEDSWDRGLPRINTLFQKDRSTLSFDKGFRLRAEFKQYQLMKSNPFWWTSQRHDGKLWNLNAYRTDVIQALGGVETILEHTLFKATAFPSWEGLFWERASGFEESMKFKKLTNAQRSGLNQIPNRRFTLWWSPTINRANVYVGFQVQLDLTGIFLHGKIPTLKISLIQIFRAHLWQKIHESVVMDLCQVFDQELQQLGIETVQKETIHPRKSYKMNSSCADILLFATNKWNVTRPSLLFDTKDVYEPTTTNKFWLDVQLRYGDYDSHDIERYVRAKYLDYTTDSMSIYPSATGLMIGIDLAYNLYSAYGQYFPGLKTLIQQAMAKIMKANPALYVLRERIRKGLQLYASESNQEFLNSQNYSELFSPQIQLFIDDTNVYRVTIHKTFEGNLTTKPINGAIFIFNPRTGQLFLKIIHTSVWAGQKRLGQLAKWKTAEEVAALIRSLPVEEQPKQLIVTRKGLLDPLEVHLLDFPNISIRASELQLPFQAAMKVEKLADMILRATEPQMVLFNLYDEWLKSISPYIAFSRLILILRALHVNIDKAKIILRPDKSVITQEHHIWPSLSDEDWMKVEVQLRDLILNDYGKKNNVNVQSLTSSEVRDIILGMEISAPSLQRQQAAEIEKQQEEQKQLTAVTTKTQNVRGEDIIVTTTSQYEQQSFASKTEWRTRAIATSNLRTRSNNIYISSDDIRDEGYTYIMPKNVLKRFITIADLRVQVAGYLYGTSPPDNDQVKEIRTIVMIPQVGNTREVQLPQQLPQHDYLNNLEPLGVIHTISGNEPPYMTAMDVTQHARLMNAHSSWDKKTVTMTVSFTPGSVSLAAWGLTPQGYKWGAENRDTTSDQPQGFSTSMGEKCQLLLSDKIRGYFLVPEDNVWNYSFMGSSFGGVEKRPVYVKIDTPLRFYDDQHRPLHFQNFAELEDIWVDRSDNFAVDELIWSRNRQLKHKSGLRSLGDRPCGWAAELTKRAGGDCQSIWTMCESTLGRI</sequence>
<dbReference type="PANTHER" id="PTHR11140">
    <property type="entry name" value="PRE-MRNA SPLICING FACTOR PRP8"/>
    <property type="match status" value="1"/>
</dbReference>
<dbReference type="Pfam" id="PF08082">
    <property type="entry name" value="PRO8NT"/>
    <property type="match status" value="1"/>
</dbReference>
<dbReference type="Gene3D" id="3.30.43.40">
    <property type="entry name" value="Pre-mRNA-processing-splicing factor 8, U5-snRNA-binding domain"/>
    <property type="match status" value="1"/>
</dbReference>
<accession>A0AAJ6QCS8</accession>
<protein>
    <recommendedName>
        <fullName evidence="8">JAB1/MPN/MOV34 metalloenzyme domain-containing protein</fullName>
    </recommendedName>
</protein>
<dbReference type="FunFam" id="3.90.1570.40:FF:000001">
    <property type="entry name" value="Pre-mRNA-processing-splicing factor 8"/>
    <property type="match status" value="1"/>
</dbReference>
<evidence type="ECO:0000256" key="2">
    <source>
        <dbReference type="ARBA" id="ARBA00022664"/>
    </source>
</evidence>
<dbReference type="CDD" id="cd08056">
    <property type="entry name" value="MPN_PRP8"/>
    <property type="match status" value="1"/>
</dbReference>
<dbReference type="Pfam" id="PF08084">
    <property type="entry name" value="PROCT"/>
    <property type="match status" value="1"/>
</dbReference>
<name>A0AAJ6QCS8_ASPNG</name>
<gene>
    <name evidence="9" type="ORF">An07g07420</name>
</gene>
<dbReference type="InterPro" id="IPR012984">
    <property type="entry name" value="PROCT"/>
</dbReference>
<dbReference type="InterPro" id="IPR043172">
    <property type="entry name" value="Prp8_domainIV_palm"/>
</dbReference>
<dbReference type="RefSeq" id="XP_001391816.3">
    <property type="nucleotide sequence ID" value="XM_001391779.3"/>
</dbReference>
<keyword evidence="4" id="KW-0694">RNA-binding</keyword>
<dbReference type="Pfam" id="PF10596">
    <property type="entry name" value="U6-snRNA_bdg"/>
    <property type="match status" value="1"/>
</dbReference>